<gene>
    <name evidence="3" type="ORF">OSB04_005606</name>
</gene>
<dbReference type="SUPFAM" id="SSF81383">
    <property type="entry name" value="F-box domain"/>
    <property type="match status" value="1"/>
</dbReference>
<sequence>MPSTSKCSKSKRQKTKEQWQVGMQPTRNWLELPSDVMASILSRVGLHDIIKNAEKVCTAWQKICKDPSMWRVICIDNPWQFLSYERFINLCKHAVDRSQGQLIDITIGHFEIFGDFELLQYVADRSSRLRRLKIRTYYSSWCRSWTDPLKKFQLLEEFSLHSYHIPKEVVETVGCYCPLLKTFKLSTGSILCNKDDVASCDKMAITIGENFHELEQLQLIGNKMTNIGLQAILDGCRNLKSLDLRMCPFIDLKGDLGKGCSQQIKCLKLSDDPWWFVYVASHLLQSSSPVIFSGEIPATALFSATHFFRRPQPFFSTIVFPVSRGPNTCTTSRSSSRSSRNHCLTATAALGGVPTTTSIPHGGAPMCSRPRERAPIEEKNPGKQPPLSSPVRAPMSSSPATTMAKTTTIVVTGGLAMTAAASATATAVADAIQKPGKKSPGKMVEVAGNSVVAGISPEKMTGWPEKSPERGDLLVTFDSRSRCMKW</sequence>
<dbReference type="CDD" id="cd22164">
    <property type="entry name" value="F-box_AtSKIP19-like"/>
    <property type="match status" value="1"/>
</dbReference>
<name>A0AA38TU95_9ASTR</name>
<dbReference type="InterPro" id="IPR001810">
    <property type="entry name" value="F-box_dom"/>
</dbReference>
<dbReference type="PROSITE" id="PS50181">
    <property type="entry name" value="FBOX"/>
    <property type="match status" value="1"/>
</dbReference>
<evidence type="ECO:0000313" key="3">
    <source>
        <dbReference type="EMBL" id="KAJ9560446.1"/>
    </source>
</evidence>
<dbReference type="AlphaFoldDB" id="A0AA38TU95"/>
<dbReference type="InterPro" id="IPR032675">
    <property type="entry name" value="LRR_dom_sf"/>
</dbReference>
<proteinExistence type="predicted"/>
<accession>A0AA38TU95</accession>
<dbReference type="PANTHER" id="PTHR38926:SF80">
    <property type="entry name" value="F-BOX DOMAIN, LEUCINE-RICH REPEAT DOMAIN SUPERFAMILY"/>
    <property type="match status" value="1"/>
</dbReference>
<feature type="domain" description="F-box" evidence="2">
    <location>
        <begin position="26"/>
        <end position="73"/>
    </location>
</feature>
<dbReference type="Pfam" id="PF12937">
    <property type="entry name" value="F-box-like"/>
    <property type="match status" value="1"/>
</dbReference>
<dbReference type="SUPFAM" id="SSF52047">
    <property type="entry name" value="RNI-like"/>
    <property type="match status" value="1"/>
</dbReference>
<evidence type="ECO:0000313" key="4">
    <source>
        <dbReference type="Proteomes" id="UP001172457"/>
    </source>
</evidence>
<organism evidence="3 4">
    <name type="scientific">Centaurea solstitialis</name>
    <name type="common">yellow star-thistle</name>
    <dbReference type="NCBI Taxonomy" id="347529"/>
    <lineage>
        <taxon>Eukaryota</taxon>
        <taxon>Viridiplantae</taxon>
        <taxon>Streptophyta</taxon>
        <taxon>Embryophyta</taxon>
        <taxon>Tracheophyta</taxon>
        <taxon>Spermatophyta</taxon>
        <taxon>Magnoliopsida</taxon>
        <taxon>eudicotyledons</taxon>
        <taxon>Gunneridae</taxon>
        <taxon>Pentapetalae</taxon>
        <taxon>asterids</taxon>
        <taxon>campanulids</taxon>
        <taxon>Asterales</taxon>
        <taxon>Asteraceae</taxon>
        <taxon>Carduoideae</taxon>
        <taxon>Cardueae</taxon>
        <taxon>Centaureinae</taxon>
        <taxon>Centaurea</taxon>
    </lineage>
</organism>
<dbReference type="Gene3D" id="1.20.1280.50">
    <property type="match status" value="1"/>
</dbReference>
<dbReference type="PANTHER" id="PTHR38926">
    <property type="entry name" value="F-BOX DOMAIN CONTAINING PROTEIN, EXPRESSED"/>
    <property type="match status" value="1"/>
</dbReference>
<reference evidence="3" key="1">
    <citation type="submission" date="2023-03" db="EMBL/GenBank/DDBJ databases">
        <title>Chromosome-scale reference genome and RAD-based genetic map of yellow starthistle (Centaurea solstitialis) reveal putative structural variation and QTLs associated with invader traits.</title>
        <authorList>
            <person name="Reatini B."/>
            <person name="Cang F.A."/>
            <person name="Jiang Q."/>
            <person name="Mckibben M.T.W."/>
            <person name="Barker M.S."/>
            <person name="Rieseberg L.H."/>
            <person name="Dlugosch K.M."/>
        </authorList>
    </citation>
    <scope>NUCLEOTIDE SEQUENCE</scope>
    <source>
        <strain evidence="3">CAN-66</strain>
        <tissue evidence="3">Leaf</tissue>
    </source>
</reference>
<dbReference type="InterPro" id="IPR036047">
    <property type="entry name" value="F-box-like_dom_sf"/>
</dbReference>
<dbReference type="Proteomes" id="UP001172457">
    <property type="component" value="Chromosome 2"/>
</dbReference>
<feature type="compositionally biased region" description="Basic and acidic residues" evidence="1">
    <location>
        <begin position="369"/>
        <end position="381"/>
    </location>
</feature>
<keyword evidence="4" id="KW-1185">Reference proteome</keyword>
<comment type="caution">
    <text evidence="3">The sequence shown here is derived from an EMBL/GenBank/DDBJ whole genome shotgun (WGS) entry which is preliminary data.</text>
</comment>
<dbReference type="Gene3D" id="3.80.10.10">
    <property type="entry name" value="Ribonuclease Inhibitor"/>
    <property type="match status" value="1"/>
</dbReference>
<dbReference type="EMBL" id="JARYMX010000002">
    <property type="protein sequence ID" value="KAJ9560446.1"/>
    <property type="molecule type" value="Genomic_DNA"/>
</dbReference>
<feature type="region of interest" description="Disordered" evidence="1">
    <location>
        <begin position="354"/>
        <end position="400"/>
    </location>
</feature>
<protein>
    <recommendedName>
        <fullName evidence="2">F-box domain-containing protein</fullName>
    </recommendedName>
</protein>
<evidence type="ECO:0000256" key="1">
    <source>
        <dbReference type="SAM" id="MobiDB-lite"/>
    </source>
</evidence>
<evidence type="ECO:0000259" key="2">
    <source>
        <dbReference type="PROSITE" id="PS50181"/>
    </source>
</evidence>